<dbReference type="InterPro" id="IPR027417">
    <property type="entry name" value="P-loop_NTPase"/>
</dbReference>
<feature type="transmembrane region" description="Helical" evidence="9">
    <location>
        <begin position="175"/>
        <end position="193"/>
    </location>
</feature>
<dbReference type="GO" id="GO:0015439">
    <property type="term" value="F:ABC-type heme transporter activity"/>
    <property type="evidence" value="ECO:0007669"/>
    <property type="project" value="TreeGrafter"/>
</dbReference>
<name>A0A9Q0NA15_9DIPT</name>
<evidence type="ECO:0000259" key="10">
    <source>
        <dbReference type="PROSITE" id="PS50893"/>
    </source>
</evidence>
<dbReference type="Proteomes" id="UP001151699">
    <property type="component" value="Chromosome A"/>
</dbReference>
<dbReference type="Pfam" id="PF00005">
    <property type="entry name" value="ABC_tran"/>
    <property type="match status" value="1"/>
</dbReference>
<evidence type="ECO:0000256" key="3">
    <source>
        <dbReference type="ARBA" id="ARBA00022692"/>
    </source>
</evidence>
<feature type="transmembrane region" description="Helical" evidence="9">
    <location>
        <begin position="290"/>
        <end position="309"/>
    </location>
</feature>
<feature type="transmembrane region" description="Helical" evidence="9">
    <location>
        <begin position="95"/>
        <end position="117"/>
    </location>
</feature>
<dbReference type="GO" id="GO:0005524">
    <property type="term" value="F:ATP binding"/>
    <property type="evidence" value="ECO:0007669"/>
    <property type="project" value="UniProtKB-KW"/>
</dbReference>
<evidence type="ECO:0000313" key="13">
    <source>
        <dbReference type="Proteomes" id="UP001151699"/>
    </source>
</evidence>
<evidence type="ECO:0000313" key="12">
    <source>
        <dbReference type="EMBL" id="KAJ6646500.1"/>
    </source>
</evidence>
<evidence type="ECO:0000256" key="4">
    <source>
        <dbReference type="ARBA" id="ARBA00022741"/>
    </source>
</evidence>
<evidence type="ECO:0000256" key="9">
    <source>
        <dbReference type="SAM" id="Phobius"/>
    </source>
</evidence>
<dbReference type="PROSITE" id="PS50929">
    <property type="entry name" value="ABC_TM1F"/>
    <property type="match status" value="1"/>
</dbReference>
<dbReference type="PANTHER" id="PTHR24221">
    <property type="entry name" value="ATP-BINDING CASSETTE SUB-FAMILY B"/>
    <property type="match status" value="1"/>
</dbReference>
<feature type="domain" description="ABC transporter" evidence="10">
    <location>
        <begin position="388"/>
        <end position="622"/>
    </location>
</feature>
<dbReference type="InterPro" id="IPR036640">
    <property type="entry name" value="ABC1_TM_sf"/>
</dbReference>
<evidence type="ECO:0000256" key="6">
    <source>
        <dbReference type="ARBA" id="ARBA00022989"/>
    </source>
</evidence>
<evidence type="ECO:0000259" key="11">
    <source>
        <dbReference type="PROSITE" id="PS50929"/>
    </source>
</evidence>
<dbReference type="EMBL" id="WJQU01000001">
    <property type="protein sequence ID" value="KAJ6646500.1"/>
    <property type="molecule type" value="Genomic_DNA"/>
</dbReference>
<keyword evidence="13" id="KW-1185">Reference proteome</keyword>
<dbReference type="GO" id="GO:0020037">
    <property type="term" value="F:heme binding"/>
    <property type="evidence" value="ECO:0007669"/>
    <property type="project" value="TreeGrafter"/>
</dbReference>
<dbReference type="SMART" id="SM00382">
    <property type="entry name" value="AAA"/>
    <property type="match status" value="1"/>
</dbReference>
<keyword evidence="7 9" id="KW-0472">Membrane</keyword>
<sequence>MEVDENKPFRPSFTTLLQNIQLNSSPVLTLIKPLLWPKNRSGLRILIVLSLISMVISCSVNMFVPIYAQKIVDSLTPFSVQNGIDQITLNFRWDLILIFTLLKLCQGVGGLSLITCIQQILWIPLANYVKHEIQVKFFQHLHKLSLRWLIKAKTGEILGALERGTEGMSSTMEHLLYSVAPTIADILIAMTFFTWKFGWIYGAIVATQISLYFAITVILIERRCEHQSSMNLVENQLKQSVLESLLNFETVKCFGNEEFEKEKYSNSLKRLHHREYLMGLATAGLQMKQLFFLFSGMMACTLLLVSSIIEGTENNDPNRWTAGDYVLCTSYLAQLYGPLNYLAGYYKNLRVDLINVESMLEYLNEKPEIFDSTEAIELQSKEKEASSLEFRNVSYVGDTGEFVLKNISFSLRPNMKVALVGHTGSGKTSVIRLLMRVIEASSGDVFVDGNNIKEVTLKSLRKSISIVPQDTNLFNDTIRNNIKYGQQGASNYEVALAATSAQIHDRIMSFPFDYETVVGERGTRLSGGERQRIAISRAIVRDPRILILDEATSALDSKTERQIQEALNSLCKNRTCLMITHRLAPVVDADLIIVLKEGQIVEEGTHSFLMGQKGVYAAMWGQQHQENKIND</sequence>
<dbReference type="PROSITE" id="PS00211">
    <property type="entry name" value="ABC_TRANSPORTER_1"/>
    <property type="match status" value="1"/>
</dbReference>
<comment type="similarity">
    <text evidence="8">Belongs to the ABC transporter superfamily. ABCB family. Heavy Metal importer (TC 3.A.1.210) subfamily.</text>
</comment>
<feature type="domain" description="ABC transmembrane type-1" evidence="11">
    <location>
        <begin position="48"/>
        <end position="349"/>
    </location>
</feature>
<accession>A0A9Q0NA15</accession>
<evidence type="ECO:0000256" key="8">
    <source>
        <dbReference type="ARBA" id="ARBA00024363"/>
    </source>
</evidence>
<dbReference type="Gene3D" id="3.40.50.300">
    <property type="entry name" value="P-loop containing nucleotide triphosphate hydrolases"/>
    <property type="match status" value="1"/>
</dbReference>
<protein>
    <submittedName>
        <fullName evidence="12">ATP-binding cassette sub-family B member 6</fullName>
    </submittedName>
</protein>
<dbReference type="InterPro" id="IPR017871">
    <property type="entry name" value="ABC_transporter-like_CS"/>
</dbReference>
<dbReference type="SUPFAM" id="SSF52540">
    <property type="entry name" value="P-loop containing nucleoside triphosphate hydrolases"/>
    <property type="match status" value="1"/>
</dbReference>
<organism evidence="12 13">
    <name type="scientific">Pseudolycoriella hygida</name>
    <dbReference type="NCBI Taxonomy" id="35572"/>
    <lineage>
        <taxon>Eukaryota</taxon>
        <taxon>Metazoa</taxon>
        <taxon>Ecdysozoa</taxon>
        <taxon>Arthropoda</taxon>
        <taxon>Hexapoda</taxon>
        <taxon>Insecta</taxon>
        <taxon>Pterygota</taxon>
        <taxon>Neoptera</taxon>
        <taxon>Endopterygota</taxon>
        <taxon>Diptera</taxon>
        <taxon>Nematocera</taxon>
        <taxon>Sciaroidea</taxon>
        <taxon>Sciaridae</taxon>
        <taxon>Pseudolycoriella</taxon>
    </lineage>
</organism>
<evidence type="ECO:0000256" key="7">
    <source>
        <dbReference type="ARBA" id="ARBA00023136"/>
    </source>
</evidence>
<dbReference type="PANTHER" id="PTHR24221:SF654">
    <property type="entry name" value="ATP-BINDING CASSETTE SUB-FAMILY B MEMBER 6"/>
    <property type="match status" value="1"/>
</dbReference>
<comment type="caution">
    <text evidence="12">The sequence shown here is derived from an EMBL/GenBank/DDBJ whole genome shotgun (WGS) entry which is preliminary data.</text>
</comment>
<evidence type="ECO:0000256" key="1">
    <source>
        <dbReference type="ARBA" id="ARBA00004141"/>
    </source>
</evidence>
<dbReference type="OrthoDB" id="6500128at2759"/>
<dbReference type="GO" id="GO:0005774">
    <property type="term" value="C:vacuolar membrane"/>
    <property type="evidence" value="ECO:0007669"/>
    <property type="project" value="TreeGrafter"/>
</dbReference>
<dbReference type="PROSITE" id="PS50893">
    <property type="entry name" value="ABC_TRANSPORTER_2"/>
    <property type="match status" value="1"/>
</dbReference>
<gene>
    <name evidence="12" type="primary">abcb6_2</name>
    <name evidence="12" type="ORF">Bhyg_01712</name>
</gene>
<reference evidence="12" key="1">
    <citation type="submission" date="2022-07" db="EMBL/GenBank/DDBJ databases">
        <authorList>
            <person name="Trinca V."/>
            <person name="Uliana J.V.C."/>
            <person name="Torres T.T."/>
            <person name="Ward R.J."/>
            <person name="Monesi N."/>
        </authorList>
    </citation>
    <scope>NUCLEOTIDE SEQUENCE</scope>
    <source>
        <strain evidence="12">HSMRA1968</strain>
        <tissue evidence="12">Whole embryos</tissue>
    </source>
</reference>
<dbReference type="FunFam" id="3.40.50.300:FF:000287">
    <property type="entry name" value="Multidrug ABC transporter ATP-binding protein"/>
    <property type="match status" value="1"/>
</dbReference>
<feature type="transmembrane region" description="Helical" evidence="9">
    <location>
        <begin position="199"/>
        <end position="220"/>
    </location>
</feature>
<dbReference type="InterPro" id="IPR003439">
    <property type="entry name" value="ABC_transporter-like_ATP-bd"/>
</dbReference>
<keyword evidence="6 9" id="KW-1133">Transmembrane helix</keyword>
<keyword evidence="4" id="KW-0547">Nucleotide-binding</keyword>
<dbReference type="SUPFAM" id="SSF90123">
    <property type="entry name" value="ABC transporter transmembrane region"/>
    <property type="match status" value="1"/>
</dbReference>
<keyword evidence="5 12" id="KW-0067">ATP-binding</keyword>
<evidence type="ECO:0000256" key="2">
    <source>
        <dbReference type="ARBA" id="ARBA00022448"/>
    </source>
</evidence>
<dbReference type="GO" id="GO:0016887">
    <property type="term" value="F:ATP hydrolysis activity"/>
    <property type="evidence" value="ECO:0007669"/>
    <property type="project" value="InterPro"/>
</dbReference>
<keyword evidence="2" id="KW-0813">Transport</keyword>
<dbReference type="AlphaFoldDB" id="A0A9Q0NA15"/>
<proteinExistence type="inferred from homology"/>
<comment type="subcellular location">
    <subcellularLocation>
        <location evidence="1">Membrane</location>
        <topology evidence="1">Multi-pass membrane protein</topology>
    </subcellularLocation>
</comment>
<keyword evidence="3 9" id="KW-0812">Transmembrane</keyword>
<evidence type="ECO:0000256" key="5">
    <source>
        <dbReference type="ARBA" id="ARBA00022840"/>
    </source>
</evidence>
<dbReference type="Gene3D" id="1.20.1560.10">
    <property type="entry name" value="ABC transporter type 1, transmembrane domain"/>
    <property type="match status" value="1"/>
</dbReference>
<dbReference type="InterPro" id="IPR003593">
    <property type="entry name" value="AAA+_ATPase"/>
</dbReference>
<dbReference type="InterPro" id="IPR039421">
    <property type="entry name" value="Type_1_exporter"/>
</dbReference>
<feature type="transmembrane region" description="Helical" evidence="9">
    <location>
        <begin position="45"/>
        <end position="68"/>
    </location>
</feature>
<dbReference type="Pfam" id="PF00664">
    <property type="entry name" value="ABC_membrane"/>
    <property type="match status" value="1"/>
</dbReference>
<dbReference type="InterPro" id="IPR011527">
    <property type="entry name" value="ABC1_TM_dom"/>
</dbReference>